<organism evidence="8 9">
    <name type="scientific">Allonocardiopsis opalescens</name>
    <dbReference type="NCBI Taxonomy" id="1144618"/>
    <lineage>
        <taxon>Bacteria</taxon>
        <taxon>Bacillati</taxon>
        <taxon>Actinomycetota</taxon>
        <taxon>Actinomycetes</taxon>
        <taxon>Streptosporangiales</taxon>
        <taxon>Allonocardiopsis</taxon>
    </lineage>
</organism>
<keyword evidence="6" id="KW-0472">Membrane</keyword>
<keyword evidence="3 8" id="KW-0418">Kinase</keyword>
<comment type="caution">
    <text evidence="8">The sequence shown here is derived from an EMBL/GenBank/DDBJ whole genome shotgun (WGS) entry which is preliminary data.</text>
</comment>
<dbReference type="CDD" id="cd14014">
    <property type="entry name" value="STKc_PknB_like"/>
    <property type="match status" value="1"/>
</dbReference>
<evidence type="ECO:0000256" key="2">
    <source>
        <dbReference type="ARBA" id="ARBA00022741"/>
    </source>
</evidence>
<name>A0A2T0PVA7_9ACTN</name>
<evidence type="ECO:0000313" key="8">
    <source>
        <dbReference type="EMBL" id="PRX95463.1"/>
    </source>
</evidence>
<keyword evidence="8" id="KW-0723">Serine/threonine-protein kinase</keyword>
<dbReference type="GO" id="GO:0005524">
    <property type="term" value="F:ATP binding"/>
    <property type="evidence" value="ECO:0007669"/>
    <property type="project" value="UniProtKB-KW"/>
</dbReference>
<evidence type="ECO:0000259" key="7">
    <source>
        <dbReference type="PROSITE" id="PS50011"/>
    </source>
</evidence>
<feature type="domain" description="Protein kinase" evidence="7">
    <location>
        <begin position="16"/>
        <end position="268"/>
    </location>
</feature>
<keyword evidence="6" id="KW-1133">Transmembrane helix</keyword>
<feature type="compositionally biased region" description="Pro residues" evidence="5">
    <location>
        <begin position="306"/>
        <end position="317"/>
    </location>
</feature>
<gene>
    <name evidence="8" type="ORF">CLV72_10971</name>
</gene>
<proteinExistence type="predicted"/>
<sequence>MPEPLRAGDPTRLGAYQLTARLGQGGQGVVYLGHRDSGDGTAAKVAVKVLNREWAEEPRLRQRFAKEVEAAKRVSAFCTAAVLDADLQAQFPYIVSEFIDGPSLQQAVADGGPRTGSALDRLAVATATALVAIHKAGVVHRDFKPANVLLGPDGPRVIDFGIARAVDGAATQTSSVLGTPSYMAPEQIEGGELGRPADIFAWGCVIAFAATGKAPFGSDSVPAVINRVLNGRPDLGALEEPLRGIVLACLDKRPAARPSAATLLSRLIGDDGPAPPPAPPQGGRAPTGPQTVRPGTGPQPARTGPHTPPPAAYPAGPPMRTVPGYPAGPSGPHPAARPVPFGGTGPHFPAAVRPSSAPPPVRQSRVPVIIAAVGTGALILSLIIAIILGLTSTNTGSSSSDAGPAAEISAARHSG</sequence>
<evidence type="ECO:0000256" key="1">
    <source>
        <dbReference type="ARBA" id="ARBA00022679"/>
    </source>
</evidence>
<keyword evidence="2" id="KW-0547">Nucleotide-binding</keyword>
<dbReference type="Gene3D" id="1.10.510.10">
    <property type="entry name" value="Transferase(Phosphotransferase) domain 1"/>
    <property type="match status" value="1"/>
</dbReference>
<dbReference type="SUPFAM" id="SSF56112">
    <property type="entry name" value="Protein kinase-like (PK-like)"/>
    <property type="match status" value="1"/>
</dbReference>
<dbReference type="PROSITE" id="PS50011">
    <property type="entry name" value="PROTEIN_KINASE_DOM"/>
    <property type="match status" value="1"/>
</dbReference>
<dbReference type="AlphaFoldDB" id="A0A2T0PVA7"/>
<dbReference type="Pfam" id="PF00069">
    <property type="entry name" value="Pkinase"/>
    <property type="match status" value="1"/>
</dbReference>
<dbReference type="Proteomes" id="UP000237846">
    <property type="component" value="Unassembled WGS sequence"/>
</dbReference>
<keyword evidence="9" id="KW-1185">Reference proteome</keyword>
<dbReference type="RefSeq" id="WP_106251550.1">
    <property type="nucleotide sequence ID" value="NZ_PVZC01000009.1"/>
</dbReference>
<feature type="compositionally biased region" description="Low complexity" evidence="5">
    <location>
        <begin position="281"/>
        <end position="291"/>
    </location>
</feature>
<dbReference type="OrthoDB" id="5497928at2"/>
<feature type="region of interest" description="Disordered" evidence="5">
    <location>
        <begin position="394"/>
        <end position="415"/>
    </location>
</feature>
<dbReference type="GO" id="GO:0004674">
    <property type="term" value="F:protein serine/threonine kinase activity"/>
    <property type="evidence" value="ECO:0007669"/>
    <property type="project" value="UniProtKB-KW"/>
</dbReference>
<dbReference type="PROSITE" id="PS00108">
    <property type="entry name" value="PROTEIN_KINASE_ST"/>
    <property type="match status" value="1"/>
</dbReference>
<reference evidence="8 9" key="1">
    <citation type="submission" date="2018-03" db="EMBL/GenBank/DDBJ databases">
        <title>Genomic Encyclopedia of Archaeal and Bacterial Type Strains, Phase II (KMG-II): from individual species to whole genera.</title>
        <authorList>
            <person name="Goeker M."/>
        </authorList>
    </citation>
    <scope>NUCLEOTIDE SEQUENCE [LARGE SCALE GENOMIC DNA]</scope>
    <source>
        <strain evidence="8 9">DSM 45601</strain>
    </source>
</reference>
<dbReference type="EMBL" id="PVZC01000009">
    <property type="protein sequence ID" value="PRX95463.1"/>
    <property type="molecule type" value="Genomic_DNA"/>
</dbReference>
<evidence type="ECO:0000256" key="5">
    <source>
        <dbReference type="SAM" id="MobiDB-lite"/>
    </source>
</evidence>
<keyword evidence="6" id="KW-0812">Transmembrane</keyword>
<dbReference type="InterPro" id="IPR008271">
    <property type="entry name" value="Ser/Thr_kinase_AS"/>
</dbReference>
<feature type="region of interest" description="Disordered" evidence="5">
    <location>
        <begin position="266"/>
        <end position="362"/>
    </location>
</feature>
<evidence type="ECO:0000313" key="9">
    <source>
        <dbReference type="Proteomes" id="UP000237846"/>
    </source>
</evidence>
<protein>
    <submittedName>
        <fullName evidence="8">Serine/threonine protein kinase</fullName>
    </submittedName>
</protein>
<feature type="transmembrane region" description="Helical" evidence="6">
    <location>
        <begin position="368"/>
        <end position="390"/>
    </location>
</feature>
<dbReference type="InterPro" id="IPR000719">
    <property type="entry name" value="Prot_kinase_dom"/>
</dbReference>
<evidence type="ECO:0000256" key="4">
    <source>
        <dbReference type="ARBA" id="ARBA00022840"/>
    </source>
</evidence>
<dbReference type="PANTHER" id="PTHR43289:SF34">
    <property type="entry name" value="SERINE_THREONINE-PROTEIN KINASE YBDM-RELATED"/>
    <property type="match status" value="1"/>
</dbReference>
<keyword evidence="1" id="KW-0808">Transferase</keyword>
<keyword evidence="4" id="KW-0067">ATP-binding</keyword>
<dbReference type="Gene3D" id="3.30.200.20">
    <property type="entry name" value="Phosphorylase Kinase, domain 1"/>
    <property type="match status" value="1"/>
</dbReference>
<accession>A0A2T0PVA7</accession>
<evidence type="ECO:0000256" key="3">
    <source>
        <dbReference type="ARBA" id="ARBA00022777"/>
    </source>
</evidence>
<dbReference type="PANTHER" id="PTHR43289">
    <property type="entry name" value="MITOGEN-ACTIVATED PROTEIN KINASE KINASE KINASE 20-RELATED"/>
    <property type="match status" value="1"/>
</dbReference>
<dbReference type="InterPro" id="IPR011009">
    <property type="entry name" value="Kinase-like_dom_sf"/>
</dbReference>
<evidence type="ECO:0000256" key="6">
    <source>
        <dbReference type="SAM" id="Phobius"/>
    </source>
</evidence>